<keyword evidence="9" id="KW-1185">Reference proteome</keyword>
<dbReference type="AlphaFoldDB" id="A0A9W9KC89"/>
<dbReference type="SMART" id="SM00906">
    <property type="entry name" value="Fungal_trans"/>
    <property type="match status" value="1"/>
</dbReference>
<dbReference type="PANTHER" id="PTHR31668:SF10">
    <property type="entry name" value="ZN(II)2CYS6 TRANSCRIPTION FACTOR (EUROFUNG)"/>
    <property type="match status" value="1"/>
</dbReference>
<reference evidence="8" key="1">
    <citation type="submission" date="2022-11" db="EMBL/GenBank/DDBJ databases">
        <authorList>
            <person name="Petersen C."/>
        </authorList>
    </citation>
    <scope>NUCLEOTIDE SEQUENCE</scope>
    <source>
        <strain evidence="8">IBT 30069</strain>
    </source>
</reference>
<keyword evidence="2" id="KW-0805">Transcription regulation</keyword>
<dbReference type="GO" id="GO:0005634">
    <property type="term" value="C:nucleus"/>
    <property type="evidence" value="ECO:0007669"/>
    <property type="project" value="TreeGrafter"/>
</dbReference>
<dbReference type="GO" id="GO:0008270">
    <property type="term" value="F:zinc ion binding"/>
    <property type="evidence" value="ECO:0007669"/>
    <property type="project" value="InterPro"/>
</dbReference>
<dbReference type="Pfam" id="PF04082">
    <property type="entry name" value="Fungal_trans"/>
    <property type="match status" value="1"/>
</dbReference>
<name>A0A9W9KC89_9EURO</name>
<dbReference type="InterPro" id="IPR050797">
    <property type="entry name" value="Carb_Metab_Trans_Reg"/>
</dbReference>
<protein>
    <submittedName>
        <fullName evidence="8">Transcriptional regulator family: Fungal Specific TF</fullName>
    </submittedName>
</protein>
<evidence type="ECO:0000256" key="4">
    <source>
        <dbReference type="ARBA" id="ARBA00023163"/>
    </source>
</evidence>
<dbReference type="EMBL" id="JAPQKH010000004">
    <property type="protein sequence ID" value="KAJ5100441.1"/>
    <property type="molecule type" value="Genomic_DNA"/>
</dbReference>
<evidence type="ECO:0000256" key="2">
    <source>
        <dbReference type="ARBA" id="ARBA00023015"/>
    </source>
</evidence>
<evidence type="ECO:0000256" key="3">
    <source>
        <dbReference type="ARBA" id="ARBA00023125"/>
    </source>
</evidence>
<dbReference type="GO" id="GO:0006351">
    <property type="term" value="P:DNA-templated transcription"/>
    <property type="evidence" value="ECO:0007669"/>
    <property type="project" value="InterPro"/>
</dbReference>
<dbReference type="GO" id="GO:0000981">
    <property type="term" value="F:DNA-binding transcription factor activity, RNA polymerase II-specific"/>
    <property type="evidence" value="ECO:0007669"/>
    <property type="project" value="InterPro"/>
</dbReference>
<dbReference type="PROSITE" id="PS00463">
    <property type="entry name" value="ZN2_CY6_FUNGAL_1"/>
    <property type="match status" value="1"/>
</dbReference>
<gene>
    <name evidence="8" type="ORF">N7456_006493</name>
</gene>
<evidence type="ECO:0000313" key="8">
    <source>
        <dbReference type="EMBL" id="KAJ5100441.1"/>
    </source>
</evidence>
<organism evidence="8 9">
    <name type="scientific">Penicillium angulare</name>
    <dbReference type="NCBI Taxonomy" id="116970"/>
    <lineage>
        <taxon>Eukaryota</taxon>
        <taxon>Fungi</taxon>
        <taxon>Dikarya</taxon>
        <taxon>Ascomycota</taxon>
        <taxon>Pezizomycotina</taxon>
        <taxon>Eurotiomycetes</taxon>
        <taxon>Eurotiomycetidae</taxon>
        <taxon>Eurotiales</taxon>
        <taxon>Aspergillaceae</taxon>
        <taxon>Penicillium</taxon>
    </lineage>
</organism>
<keyword evidence="1" id="KW-0479">Metal-binding</keyword>
<feature type="region of interest" description="Disordered" evidence="6">
    <location>
        <begin position="53"/>
        <end position="101"/>
    </location>
</feature>
<comment type="caution">
    <text evidence="8">The sequence shown here is derived from an EMBL/GenBank/DDBJ whole genome shotgun (WGS) entry which is preliminary data.</text>
</comment>
<dbReference type="PANTHER" id="PTHR31668">
    <property type="entry name" value="GLUCOSE TRANSPORT TRANSCRIPTION REGULATOR RGT1-RELATED-RELATED"/>
    <property type="match status" value="1"/>
</dbReference>
<dbReference type="PROSITE" id="PS50048">
    <property type="entry name" value="ZN2_CY6_FUNGAL_2"/>
    <property type="match status" value="1"/>
</dbReference>
<dbReference type="InterPro" id="IPR007219">
    <property type="entry name" value="XnlR_reg_dom"/>
</dbReference>
<evidence type="ECO:0000313" key="9">
    <source>
        <dbReference type="Proteomes" id="UP001149165"/>
    </source>
</evidence>
<reference evidence="8" key="2">
    <citation type="journal article" date="2023" name="IMA Fungus">
        <title>Comparative genomic study of the Penicillium genus elucidates a diverse pangenome and 15 lateral gene transfer events.</title>
        <authorList>
            <person name="Petersen C."/>
            <person name="Sorensen T."/>
            <person name="Nielsen M.R."/>
            <person name="Sondergaard T.E."/>
            <person name="Sorensen J.L."/>
            <person name="Fitzpatrick D.A."/>
            <person name="Frisvad J.C."/>
            <person name="Nielsen K.L."/>
        </authorList>
    </citation>
    <scope>NUCLEOTIDE SEQUENCE</scope>
    <source>
        <strain evidence="8">IBT 30069</strain>
    </source>
</reference>
<evidence type="ECO:0000259" key="7">
    <source>
        <dbReference type="PROSITE" id="PS50048"/>
    </source>
</evidence>
<dbReference type="SUPFAM" id="SSF57701">
    <property type="entry name" value="Zn2/Cys6 DNA-binding domain"/>
    <property type="match status" value="1"/>
</dbReference>
<evidence type="ECO:0000256" key="1">
    <source>
        <dbReference type="ARBA" id="ARBA00022723"/>
    </source>
</evidence>
<feature type="domain" description="Zn(2)-C6 fungal-type" evidence="7">
    <location>
        <begin position="22"/>
        <end position="54"/>
    </location>
</feature>
<proteinExistence type="predicted"/>
<keyword evidence="3" id="KW-0238">DNA-binding</keyword>
<dbReference type="Gene3D" id="4.10.240.10">
    <property type="entry name" value="Zn(2)-C6 fungal-type DNA-binding domain"/>
    <property type="match status" value="1"/>
</dbReference>
<sequence length="648" mass="72946">MNSQTQRPNRGDRPYRSHVKPACTHCRRRKSRCKVENQSKSCLQCRIHGTDCSFPPEKPRKNAPRKSRRTQEYNSPSDSPVFLADSNLAPPYGLPNSSSERSIIGALPDSVNEDSTANTAPGPTWPEVQASLDAPLSLEAENDNPHILGPTEMDDTHVLADYLSNFPGSRGIRSVQSVGAAGSSMSPIIFTKVQKRPLGIGPDSSPTSQKLEIIEKLIEPCAQQLVDLYFKKVHPCFPLLDETTFRTQYLNAKGRISPALLACLYAHMLSFWRYDFKLSQTRCPDSRFIWNLASETVYSELHLSPGISTITAILLNIGGRPTTSMVGNGVQLGSAVSLCHSMGLNRNPLSWDIPEVEKNLRINVWWSVLIHDRWSSLAYGTPPHIRRSQYDVPLPSKERLCGRGEEQNHYVTFRALAGLTGVLDFCLEYVYSINTHPPTRNLDYELNKWVEDLPIEARKIITRGANLDIPGASNLRLSFLSLRLLLRRVELDRARQETDADNEKLSTSLIEARRSAEEIVTFIQELEEWQLGDFWLPETAFIFSSTVTFLIRCALETEHNSSDFSRSSSLQMASDFLSSLKSHQQKYGWDLADICLAQHIEVVEKLSTVTLSDIALIDPCLEPRQFLMTDMAFMDDIFPSIWDTLQGM</sequence>
<dbReference type="GO" id="GO:0001080">
    <property type="term" value="P:nitrogen catabolite activation of transcription from RNA polymerase II promoter"/>
    <property type="evidence" value="ECO:0007669"/>
    <property type="project" value="TreeGrafter"/>
</dbReference>
<feature type="region of interest" description="Disordered" evidence="6">
    <location>
        <begin position="1"/>
        <end position="20"/>
    </location>
</feature>
<dbReference type="Proteomes" id="UP001149165">
    <property type="component" value="Unassembled WGS sequence"/>
</dbReference>
<keyword evidence="5" id="KW-0539">Nucleus</keyword>
<dbReference type="InterPro" id="IPR001138">
    <property type="entry name" value="Zn2Cys6_DnaBD"/>
</dbReference>
<evidence type="ECO:0000256" key="5">
    <source>
        <dbReference type="ARBA" id="ARBA00023242"/>
    </source>
</evidence>
<evidence type="ECO:0000256" key="6">
    <source>
        <dbReference type="SAM" id="MobiDB-lite"/>
    </source>
</evidence>
<dbReference type="CDD" id="cd12148">
    <property type="entry name" value="fungal_TF_MHR"/>
    <property type="match status" value="1"/>
</dbReference>
<dbReference type="OrthoDB" id="3034343at2759"/>
<dbReference type="Pfam" id="PF00172">
    <property type="entry name" value="Zn_clus"/>
    <property type="match status" value="1"/>
</dbReference>
<dbReference type="InterPro" id="IPR036864">
    <property type="entry name" value="Zn2-C6_fun-type_DNA-bd_sf"/>
</dbReference>
<accession>A0A9W9KC89</accession>
<dbReference type="SMART" id="SM00066">
    <property type="entry name" value="GAL4"/>
    <property type="match status" value="1"/>
</dbReference>
<dbReference type="GO" id="GO:0003677">
    <property type="term" value="F:DNA binding"/>
    <property type="evidence" value="ECO:0007669"/>
    <property type="project" value="UniProtKB-KW"/>
</dbReference>
<feature type="region of interest" description="Disordered" evidence="6">
    <location>
        <begin position="109"/>
        <end position="128"/>
    </location>
</feature>
<keyword evidence="4" id="KW-0804">Transcription</keyword>
<dbReference type="CDD" id="cd00067">
    <property type="entry name" value="GAL4"/>
    <property type="match status" value="1"/>
</dbReference>